<organism evidence="2 3">
    <name type="scientific">Thermostichus vulcanus str. 'Rupite'</name>
    <dbReference type="NCBI Taxonomy" id="2813851"/>
    <lineage>
        <taxon>Bacteria</taxon>
        <taxon>Bacillati</taxon>
        <taxon>Cyanobacteriota</taxon>
        <taxon>Cyanophyceae</taxon>
        <taxon>Thermostichales</taxon>
        <taxon>Thermostichaceae</taxon>
        <taxon>Thermostichus</taxon>
    </lineage>
</organism>
<dbReference type="RefSeq" id="WP_244351383.1">
    <property type="nucleotide sequence ID" value="NZ_JAFIRA010000034.1"/>
</dbReference>
<name>A0ABT0CD20_THEVL</name>
<accession>A0ABT0CD20</accession>
<keyword evidence="1" id="KW-0732">Signal</keyword>
<dbReference type="EMBL" id="JAFIRA010000034">
    <property type="protein sequence ID" value="MCJ2543684.1"/>
    <property type="molecule type" value="Genomic_DNA"/>
</dbReference>
<keyword evidence="3" id="KW-1185">Reference proteome</keyword>
<evidence type="ECO:0000313" key="3">
    <source>
        <dbReference type="Proteomes" id="UP000830835"/>
    </source>
</evidence>
<sequence length="116" mass="12708">MRLTLAIALGLVSAGIPLGSAFAQMAYPSYPVGNALDAILFDTGKDVDPVVYPEEVVRSQARQTNAYFTTLLDQRTSAPPLRSLDLPSPYQASVRTQAGYYRVTQTEPVLDFEILR</sequence>
<reference evidence="2" key="1">
    <citation type="submission" date="2021-02" db="EMBL/GenBank/DDBJ databases">
        <title>The CRISPR/cas machinery reduction and long-range gene transfer in the hot spring cyanobacterium Synechococcus.</title>
        <authorList>
            <person name="Dvorak P."/>
            <person name="Jahodarova E."/>
            <person name="Hasler P."/>
            <person name="Poulickova A."/>
        </authorList>
    </citation>
    <scope>NUCLEOTIDE SEQUENCE</scope>
    <source>
        <strain evidence="2">Rupite</strain>
    </source>
</reference>
<dbReference type="Proteomes" id="UP000830835">
    <property type="component" value="Unassembled WGS sequence"/>
</dbReference>
<evidence type="ECO:0000313" key="2">
    <source>
        <dbReference type="EMBL" id="MCJ2543684.1"/>
    </source>
</evidence>
<protein>
    <submittedName>
        <fullName evidence="2">Uncharacterized protein</fullName>
    </submittedName>
</protein>
<gene>
    <name evidence="2" type="ORF">JX360_12335</name>
</gene>
<feature type="chain" id="PRO_5045798250" evidence="1">
    <location>
        <begin position="24"/>
        <end position="116"/>
    </location>
</feature>
<evidence type="ECO:0000256" key="1">
    <source>
        <dbReference type="SAM" id="SignalP"/>
    </source>
</evidence>
<proteinExistence type="predicted"/>
<comment type="caution">
    <text evidence="2">The sequence shown here is derived from an EMBL/GenBank/DDBJ whole genome shotgun (WGS) entry which is preliminary data.</text>
</comment>
<feature type="signal peptide" evidence="1">
    <location>
        <begin position="1"/>
        <end position="23"/>
    </location>
</feature>